<keyword evidence="3" id="KW-1185">Reference proteome</keyword>
<name>A0A2A6C6K9_PRIPA</name>
<feature type="region of interest" description="Disordered" evidence="1">
    <location>
        <begin position="1"/>
        <end position="43"/>
    </location>
</feature>
<reference evidence="3" key="1">
    <citation type="journal article" date="2008" name="Nat. Genet.">
        <title>The Pristionchus pacificus genome provides a unique perspective on nematode lifestyle and parasitism.</title>
        <authorList>
            <person name="Dieterich C."/>
            <person name="Clifton S.W."/>
            <person name="Schuster L.N."/>
            <person name="Chinwalla A."/>
            <person name="Delehaunty K."/>
            <person name="Dinkelacker I."/>
            <person name="Fulton L."/>
            <person name="Fulton R."/>
            <person name="Godfrey J."/>
            <person name="Minx P."/>
            <person name="Mitreva M."/>
            <person name="Roeseler W."/>
            <person name="Tian H."/>
            <person name="Witte H."/>
            <person name="Yang S.P."/>
            <person name="Wilson R.K."/>
            <person name="Sommer R.J."/>
        </authorList>
    </citation>
    <scope>NUCLEOTIDE SEQUENCE [LARGE SCALE GENOMIC DNA]</scope>
    <source>
        <strain evidence="3">PS312</strain>
    </source>
</reference>
<accession>A0A2A6C6K9</accession>
<reference evidence="2" key="2">
    <citation type="submission" date="2022-06" db="UniProtKB">
        <authorList>
            <consortium name="EnsemblMetazoa"/>
        </authorList>
    </citation>
    <scope>IDENTIFICATION</scope>
    <source>
        <strain evidence="2">PS312</strain>
    </source>
</reference>
<evidence type="ECO:0000313" key="3">
    <source>
        <dbReference type="Proteomes" id="UP000005239"/>
    </source>
</evidence>
<dbReference type="AlphaFoldDB" id="A0A2A6C6K9"/>
<protein>
    <submittedName>
        <fullName evidence="2">Uncharacterized protein</fullName>
    </submittedName>
</protein>
<accession>A0A8R1UNE7</accession>
<organism evidence="2 3">
    <name type="scientific">Pristionchus pacificus</name>
    <name type="common">Parasitic nematode worm</name>
    <dbReference type="NCBI Taxonomy" id="54126"/>
    <lineage>
        <taxon>Eukaryota</taxon>
        <taxon>Metazoa</taxon>
        <taxon>Ecdysozoa</taxon>
        <taxon>Nematoda</taxon>
        <taxon>Chromadorea</taxon>
        <taxon>Rhabditida</taxon>
        <taxon>Rhabditina</taxon>
        <taxon>Diplogasteromorpha</taxon>
        <taxon>Diplogasteroidea</taxon>
        <taxon>Neodiplogasteridae</taxon>
        <taxon>Pristionchus</taxon>
    </lineage>
</organism>
<feature type="compositionally biased region" description="Basic and acidic residues" evidence="1">
    <location>
        <begin position="1"/>
        <end position="22"/>
    </location>
</feature>
<proteinExistence type="predicted"/>
<evidence type="ECO:0000313" key="2">
    <source>
        <dbReference type="EnsemblMetazoa" id="PPA34728.1"/>
    </source>
</evidence>
<dbReference type="EnsemblMetazoa" id="PPA34728.1">
    <property type="protein sequence ID" value="PPA34728.1"/>
    <property type="gene ID" value="WBGene00273097"/>
</dbReference>
<sequence length="78" mass="9237">NRPWTDDRRQQWEKMRRMERGMRPRPSIDFSRAASLPPSSLPKRQSMLIRNRVHETRSPLPLAYAVWSSVEEGGVFEN</sequence>
<evidence type="ECO:0000256" key="1">
    <source>
        <dbReference type="SAM" id="MobiDB-lite"/>
    </source>
</evidence>
<dbReference type="Proteomes" id="UP000005239">
    <property type="component" value="Unassembled WGS sequence"/>
</dbReference>
<gene>
    <name evidence="2" type="primary">WBGene00273097</name>
</gene>
<feature type="compositionally biased region" description="Low complexity" evidence="1">
    <location>
        <begin position="33"/>
        <end position="42"/>
    </location>
</feature>